<proteinExistence type="inferred from homology"/>
<dbReference type="SUPFAM" id="SSF55753">
    <property type="entry name" value="Actin depolymerizing proteins"/>
    <property type="match status" value="1"/>
</dbReference>
<dbReference type="CDD" id="cd11282">
    <property type="entry name" value="ADF_coactosin_like"/>
    <property type="match status" value="1"/>
</dbReference>
<comment type="caution">
    <text evidence="9">The sequence shown here is derived from an EMBL/GenBank/DDBJ whole genome shotgun (WGS) entry which is preliminary data.</text>
</comment>
<dbReference type="PANTHER" id="PTHR30546:SF23">
    <property type="entry name" value="FLAVOPROTEIN-LIKE PROTEIN YCP4-RELATED"/>
    <property type="match status" value="1"/>
</dbReference>
<dbReference type="SMART" id="SM00102">
    <property type="entry name" value="ADF"/>
    <property type="match status" value="1"/>
</dbReference>
<accession>A0A5N5QKT8</accession>
<evidence type="ECO:0000256" key="1">
    <source>
        <dbReference type="ARBA" id="ARBA00004245"/>
    </source>
</evidence>
<sequence length="398" mass="43543">MADASQPEIAAAYEDVRSDKTETNWLVLKYETDRSDKLKLAATGTGGLADLRSGEHFGDGDAAFAYARVTYANDKESTRQKFILITWIGKNAKPMRKGKMSVHLADVKKVLRTYSIEVSAREADDLAEDPIVTRLRKPLASPLQTLDLVGFIQLRKLPLRPPLYKWSRSILSHTPRLLIHPPDPFSDLTPSYLFDFTMAPRVAIVIYSLYGHIGKMAEAVKQGVESAGGSTQIYQIAETLPQEILTKMGANKPSYETLAPADLANFDAYLFGIPTRYGNQVAQWRAFWDATGGLWQKGALHGKYAGVFVSTGTPGGGQEQTVASSISTFAHHGINFVPLGYKHAGAQLTNLTEVHGGSPWGAGTFASGDGSRLPSELELEMARIQGKTFYETVNKVAF</sequence>
<dbReference type="Gene3D" id="3.40.50.360">
    <property type="match status" value="1"/>
</dbReference>
<feature type="domain" description="ADF-H" evidence="8">
    <location>
        <begin position="1"/>
        <end position="136"/>
    </location>
</feature>
<evidence type="ECO:0000256" key="3">
    <source>
        <dbReference type="ARBA" id="ARBA00022490"/>
    </source>
</evidence>
<dbReference type="Pfam" id="PF00241">
    <property type="entry name" value="Cofilin_ADF"/>
    <property type="match status" value="1"/>
</dbReference>
<dbReference type="FunFam" id="3.40.20.10:FF:000018">
    <property type="entry name" value="Coactosin-like 1"/>
    <property type="match status" value="1"/>
</dbReference>
<dbReference type="InterPro" id="IPR010089">
    <property type="entry name" value="Flavoprotein_WrbA-like"/>
</dbReference>
<dbReference type="PROSITE" id="PS51263">
    <property type="entry name" value="ADF_H"/>
    <property type="match status" value="1"/>
</dbReference>
<comment type="similarity">
    <text evidence="6">Belongs to the actin-binding proteins ADF family. Coactosin subfamily.</text>
</comment>
<dbReference type="SUPFAM" id="SSF52218">
    <property type="entry name" value="Flavoproteins"/>
    <property type="match status" value="1"/>
</dbReference>
<dbReference type="Proteomes" id="UP000383932">
    <property type="component" value="Unassembled WGS sequence"/>
</dbReference>
<dbReference type="GO" id="GO:0003779">
    <property type="term" value="F:actin binding"/>
    <property type="evidence" value="ECO:0007669"/>
    <property type="project" value="UniProtKB-KW"/>
</dbReference>
<organism evidence="9 10">
    <name type="scientific">Ceratobasidium theobromae</name>
    <dbReference type="NCBI Taxonomy" id="1582974"/>
    <lineage>
        <taxon>Eukaryota</taxon>
        <taxon>Fungi</taxon>
        <taxon>Dikarya</taxon>
        <taxon>Basidiomycota</taxon>
        <taxon>Agaricomycotina</taxon>
        <taxon>Agaricomycetes</taxon>
        <taxon>Cantharellales</taxon>
        <taxon>Ceratobasidiaceae</taxon>
        <taxon>Ceratobasidium</taxon>
    </lineage>
</organism>
<dbReference type="InterPro" id="IPR029039">
    <property type="entry name" value="Flavoprotein-like_sf"/>
</dbReference>
<dbReference type="AlphaFoldDB" id="A0A5N5QKT8"/>
<keyword evidence="5" id="KW-0206">Cytoskeleton</keyword>
<reference evidence="9 10" key="1">
    <citation type="journal article" date="2019" name="Fungal Biol. Biotechnol.">
        <title>Draft genome sequence of fastidious pathogen Ceratobasidium theobromae, which causes vascular-streak dieback in Theobroma cacao.</title>
        <authorList>
            <person name="Ali S.S."/>
            <person name="Asman A."/>
            <person name="Shao J."/>
            <person name="Firmansyah A.P."/>
            <person name="Susilo A.W."/>
            <person name="Rosmana A."/>
            <person name="McMahon P."/>
            <person name="Junaid M."/>
            <person name="Guest D."/>
            <person name="Kheng T.Y."/>
            <person name="Meinhardt L.W."/>
            <person name="Bailey B.A."/>
        </authorList>
    </citation>
    <scope>NUCLEOTIDE SEQUENCE [LARGE SCALE GENOMIC DNA]</scope>
    <source>
        <strain evidence="9 10">CT2</strain>
    </source>
</reference>
<keyword evidence="4" id="KW-0009">Actin-binding</keyword>
<dbReference type="NCBIfam" id="NF002999">
    <property type="entry name" value="PRK03767.1"/>
    <property type="match status" value="1"/>
</dbReference>
<dbReference type="FunFam" id="3.40.50.360:FF:000001">
    <property type="entry name" value="NAD(P)H dehydrogenase (Quinone) FQR1-like"/>
    <property type="match status" value="1"/>
</dbReference>
<gene>
    <name evidence="9" type="ORF">CTheo_4186</name>
</gene>
<dbReference type="GO" id="GO:0016020">
    <property type="term" value="C:membrane"/>
    <property type="evidence" value="ECO:0007669"/>
    <property type="project" value="TreeGrafter"/>
</dbReference>
<dbReference type="InterPro" id="IPR029006">
    <property type="entry name" value="ADF-H/Gelsolin-like_dom_sf"/>
</dbReference>
<feature type="domain" description="Flavodoxin-like" evidence="7">
    <location>
        <begin position="202"/>
        <end position="389"/>
    </location>
</feature>
<evidence type="ECO:0000256" key="6">
    <source>
        <dbReference type="ARBA" id="ARBA00038052"/>
    </source>
</evidence>
<evidence type="ECO:0000256" key="5">
    <source>
        <dbReference type="ARBA" id="ARBA00023212"/>
    </source>
</evidence>
<dbReference type="GO" id="GO:0005856">
    <property type="term" value="C:cytoskeleton"/>
    <property type="evidence" value="ECO:0007669"/>
    <property type="project" value="UniProtKB-SubCell"/>
</dbReference>
<dbReference type="GO" id="GO:0003955">
    <property type="term" value="F:NAD(P)H dehydrogenase (quinone) activity"/>
    <property type="evidence" value="ECO:0007669"/>
    <property type="project" value="InterPro"/>
</dbReference>
<dbReference type="Gene3D" id="3.40.20.10">
    <property type="entry name" value="Severin"/>
    <property type="match status" value="1"/>
</dbReference>
<keyword evidence="3" id="KW-0963">Cytoplasm</keyword>
<evidence type="ECO:0000313" key="10">
    <source>
        <dbReference type="Proteomes" id="UP000383932"/>
    </source>
</evidence>
<dbReference type="NCBIfam" id="TIGR01755">
    <property type="entry name" value="flav_wrbA"/>
    <property type="match status" value="1"/>
</dbReference>
<comment type="subcellular location">
    <subcellularLocation>
        <location evidence="1">Cytoplasm</location>
        <location evidence="1">Cytoskeleton</location>
    </subcellularLocation>
</comment>
<evidence type="ECO:0000259" key="7">
    <source>
        <dbReference type="PROSITE" id="PS50902"/>
    </source>
</evidence>
<dbReference type="PROSITE" id="PS50902">
    <property type="entry name" value="FLAVODOXIN_LIKE"/>
    <property type="match status" value="1"/>
</dbReference>
<dbReference type="OrthoDB" id="504689at2759"/>
<keyword evidence="10" id="KW-1185">Reference proteome</keyword>
<dbReference type="InterPro" id="IPR005025">
    <property type="entry name" value="FMN_Rdtase-like_dom"/>
</dbReference>
<name>A0A5N5QKT8_9AGAM</name>
<dbReference type="InterPro" id="IPR008254">
    <property type="entry name" value="Flavodoxin/NO_synth"/>
</dbReference>
<evidence type="ECO:0000256" key="4">
    <source>
        <dbReference type="ARBA" id="ARBA00023203"/>
    </source>
</evidence>
<comment type="similarity">
    <text evidence="2">Belongs to the WrbA family.</text>
</comment>
<evidence type="ECO:0000256" key="2">
    <source>
        <dbReference type="ARBA" id="ARBA00006961"/>
    </source>
</evidence>
<dbReference type="InterPro" id="IPR002108">
    <property type="entry name" value="ADF-H"/>
</dbReference>
<dbReference type="GO" id="GO:0010181">
    <property type="term" value="F:FMN binding"/>
    <property type="evidence" value="ECO:0007669"/>
    <property type="project" value="InterPro"/>
</dbReference>
<dbReference type="EMBL" id="SSOP01000067">
    <property type="protein sequence ID" value="KAB5592362.1"/>
    <property type="molecule type" value="Genomic_DNA"/>
</dbReference>
<dbReference type="PANTHER" id="PTHR30546">
    <property type="entry name" value="FLAVODOXIN-RELATED PROTEIN WRBA-RELATED"/>
    <property type="match status" value="1"/>
</dbReference>
<evidence type="ECO:0000313" key="9">
    <source>
        <dbReference type="EMBL" id="KAB5592362.1"/>
    </source>
</evidence>
<dbReference type="Pfam" id="PF03358">
    <property type="entry name" value="FMN_red"/>
    <property type="match status" value="1"/>
</dbReference>
<evidence type="ECO:0000259" key="8">
    <source>
        <dbReference type="PROSITE" id="PS51263"/>
    </source>
</evidence>
<protein>
    <submittedName>
        <fullName evidence="9">Benzoquinone reductase</fullName>
    </submittedName>
</protein>